<evidence type="ECO:0000313" key="2">
    <source>
        <dbReference type="EMBL" id="CAE7192079.1"/>
    </source>
</evidence>
<feature type="region of interest" description="Disordered" evidence="1">
    <location>
        <begin position="1"/>
        <end position="33"/>
    </location>
</feature>
<feature type="region of interest" description="Disordered" evidence="1">
    <location>
        <begin position="682"/>
        <end position="701"/>
    </location>
</feature>
<protein>
    <recommendedName>
        <fullName evidence="4">RING-type domain-containing protein</fullName>
    </recommendedName>
</protein>
<gene>
    <name evidence="2" type="ORF">SNAT2548_LOCUS5117</name>
</gene>
<evidence type="ECO:0000313" key="3">
    <source>
        <dbReference type="Proteomes" id="UP000604046"/>
    </source>
</evidence>
<feature type="region of interest" description="Disordered" evidence="1">
    <location>
        <begin position="708"/>
        <end position="754"/>
    </location>
</feature>
<dbReference type="Proteomes" id="UP000604046">
    <property type="component" value="Unassembled WGS sequence"/>
</dbReference>
<evidence type="ECO:0000256" key="1">
    <source>
        <dbReference type="SAM" id="MobiDB-lite"/>
    </source>
</evidence>
<comment type="caution">
    <text evidence="2">The sequence shown here is derived from an EMBL/GenBank/DDBJ whole genome shotgun (WGS) entry which is preliminary data.</text>
</comment>
<dbReference type="EMBL" id="CAJNDS010000323">
    <property type="protein sequence ID" value="CAE7192079.1"/>
    <property type="molecule type" value="Genomic_DNA"/>
</dbReference>
<name>A0A812J411_9DINO</name>
<dbReference type="InterPro" id="IPR013083">
    <property type="entry name" value="Znf_RING/FYVE/PHD"/>
</dbReference>
<reference evidence="2" key="1">
    <citation type="submission" date="2021-02" db="EMBL/GenBank/DDBJ databases">
        <authorList>
            <person name="Dougan E. K."/>
            <person name="Rhodes N."/>
            <person name="Thang M."/>
            <person name="Chan C."/>
        </authorList>
    </citation>
    <scope>NUCLEOTIDE SEQUENCE</scope>
</reference>
<dbReference type="OrthoDB" id="7485566at2759"/>
<dbReference type="SUPFAM" id="SSF57850">
    <property type="entry name" value="RING/U-box"/>
    <property type="match status" value="1"/>
</dbReference>
<dbReference type="AlphaFoldDB" id="A0A812J411"/>
<accession>A0A812J411</accession>
<feature type="compositionally biased region" description="Polar residues" evidence="1">
    <location>
        <begin position="12"/>
        <end position="22"/>
    </location>
</feature>
<proteinExistence type="predicted"/>
<organism evidence="2 3">
    <name type="scientific">Symbiodinium natans</name>
    <dbReference type="NCBI Taxonomy" id="878477"/>
    <lineage>
        <taxon>Eukaryota</taxon>
        <taxon>Sar</taxon>
        <taxon>Alveolata</taxon>
        <taxon>Dinophyceae</taxon>
        <taxon>Suessiales</taxon>
        <taxon>Symbiodiniaceae</taxon>
        <taxon>Symbiodinium</taxon>
    </lineage>
</organism>
<evidence type="ECO:0008006" key="4">
    <source>
        <dbReference type="Google" id="ProtNLM"/>
    </source>
</evidence>
<sequence>MECRAPAEAAGSPTNRPRQQGRATAPEPLADGAATPLASPEVCGICLETIHLAARGGQEPVVHPACSRHSLHLQCLAQLRAQADGPRDVRCPVCAAVGWTPDNDAWLQARCAAAGVAHPQRLSGESTVRAAVVDYALRTFTRQDAPEPRPPPGVELLCCHHVAPVPDRSGLLQFVDLPTRAMRWAPIPIRHDAGIAAWQPSWICPRCAESFELADLEVPSGVGDECRECNRTVRWVFDRRTHSGRTECSRGCSGGERQLTMAAPSAPAPALPTSPIPGAAAAVPAAPAEAAQAAAADAAAVGMQRALAPPHVDVDPRAAGAPRTAVPAAFWFACGPPAGGVSDATNSWLYVPLLHAAATDLALPTLEAWRADPRARGWWDEARQLLMASEPVAPQDLAATLRRAAEAAPAHAHHFPDLLARLERACLPGGARVHVGWAVRQLRESDGYLLAPVQEALLECFGGLQLASALDRHSERFRSGTGGQLPPVALEPAAPDTGPNARGPQPRRAAELASPAGGDGPASSTNEAAVEQERADQAANSGIAGDEHGMLQEANSDIDAAGPGSGEAPAPSNTRVGRASWEWLDSVILHEEFAIPFQPLRDVPRFQAPGVRRAFTFALRALLRPAPQAGITSERAWKLFLLVPRLLLARPDQSGATGKAVLLQRITDFEAGRWPSLLRAARHANTQPPHTTAAQPERTRERACAQVRRGQLSRARQTLTSAPLAPGNAETLRQLTDPSRRPPEPRQPLPQDLASFRPAEQAHDLLRRLVRVRSLRAPPVLRAAATAGWQRRWWGFLSCAQQRALASTLLGGIWRAPAQPGGDGQPTLSEVVELAEPALPSLLPLRAA</sequence>
<feature type="compositionally biased region" description="Polar residues" evidence="1">
    <location>
        <begin position="684"/>
        <end position="694"/>
    </location>
</feature>
<dbReference type="Gene3D" id="3.30.40.10">
    <property type="entry name" value="Zinc/RING finger domain, C3HC4 (zinc finger)"/>
    <property type="match status" value="1"/>
</dbReference>
<keyword evidence="3" id="KW-1185">Reference proteome</keyword>
<feature type="region of interest" description="Disordered" evidence="1">
    <location>
        <begin position="475"/>
        <end position="539"/>
    </location>
</feature>